<dbReference type="Pfam" id="PF03466">
    <property type="entry name" value="LysR_substrate"/>
    <property type="match status" value="1"/>
</dbReference>
<evidence type="ECO:0000313" key="7">
    <source>
        <dbReference type="Proteomes" id="UP000318405"/>
    </source>
</evidence>
<dbReference type="EMBL" id="VLTJ01000027">
    <property type="protein sequence ID" value="TSH93621.1"/>
    <property type="molecule type" value="Genomic_DNA"/>
</dbReference>
<comment type="similarity">
    <text evidence="1">Belongs to the LysR transcriptional regulatory family.</text>
</comment>
<gene>
    <name evidence="6" type="ORF">FOZ76_13675</name>
</gene>
<comment type="caution">
    <text evidence="6">The sequence shown here is derived from an EMBL/GenBank/DDBJ whole genome shotgun (WGS) entry which is preliminary data.</text>
</comment>
<sequence length="307" mass="33385">MALDQIAPLVGDIYLLTVLEQTGSFTQTAQRLGISKASVSMRVHALERATGLALVRRTTRQVSLTQAGHALVAEASPAFARIGASLLAVKDMTGTPRGNLRVTAPVALGRQHLAPLLSAFLRKYPEIRIELELVDRLVNMLHEGFDLAIRHTSAPPETCIAWTLCETRSRLVASPTYLRTRGMPTHPHELAAHDCVLYFGDRATDQWTFQRAGDGEPITIAVQGRLRANNSEVLRDAVHAGLGIGLLPDFSLASGGRLVTLFPDWTVQGYFGARLYALRPRSAHVPAAVRLLVDYLRERLAAGFGAG</sequence>
<dbReference type="InterPro" id="IPR000847">
    <property type="entry name" value="LysR_HTH_N"/>
</dbReference>
<evidence type="ECO:0000256" key="3">
    <source>
        <dbReference type="ARBA" id="ARBA00023125"/>
    </source>
</evidence>
<dbReference type="Gene3D" id="3.40.190.290">
    <property type="match status" value="1"/>
</dbReference>
<dbReference type="SUPFAM" id="SSF53850">
    <property type="entry name" value="Periplasmic binding protein-like II"/>
    <property type="match status" value="1"/>
</dbReference>
<dbReference type="PROSITE" id="PS50931">
    <property type="entry name" value="HTH_LYSR"/>
    <property type="match status" value="1"/>
</dbReference>
<dbReference type="RefSeq" id="WP_143948833.1">
    <property type="nucleotide sequence ID" value="NZ_BAABMB010000006.1"/>
</dbReference>
<dbReference type="CDD" id="cd08422">
    <property type="entry name" value="PBP2_CrgA_like"/>
    <property type="match status" value="1"/>
</dbReference>
<keyword evidence="4" id="KW-0804">Transcription</keyword>
<dbReference type="PANTHER" id="PTHR30537:SF5">
    <property type="entry name" value="HTH-TYPE TRANSCRIPTIONAL ACTIVATOR TTDR-RELATED"/>
    <property type="match status" value="1"/>
</dbReference>
<reference evidence="6 7" key="1">
    <citation type="submission" date="2019-07" db="EMBL/GenBank/DDBJ databases">
        <title>Qingshengfaniella alkalisoli gen. nov., sp. nov., isolated from saline soil.</title>
        <authorList>
            <person name="Xu L."/>
            <person name="Huang X.-X."/>
            <person name="Sun J.-Q."/>
        </authorList>
    </citation>
    <scope>NUCLEOTIDE SEQUENCE [LARGE SCALE GENOMIC DNA]</scope>
    <source>
        <strain evidence="6 7">DSM 27279</strain>
    </source>
</reference>
<dbReference type="GO" id="GO:0003700">
    <property type="term" value="F:DNA-binding transcription factor activity"/>
    <property type="evidence" value="ECO:0007669"/>
    <property type="project" value="InterPro"/>
</dbReference>
<evidence type="ECO:0000256" key="1">
    <source>
        <dbReference type="ARBA" id="ARBA00009437"/>
    </source>
</evidence>
<dbReference type="Pfam" id="PF00126">
    <property type="entry name" value="HTH_1"/>
    <property type="match status" value="1"/>
</dbReference>
<keyword evidence="3" id="KW-0238">DNA-binding</keyword>
<dbReference type="InterPro" id="IPR005119">
    <property type="entry name" value="LysR_subst-bd"/>
</dbReference>
<name>A0A556AL63_9BURK</name>
<keyword evidence="7" id="KW-1185">Reference proteome</keyword>
<feature type="domain" description="HTH lysR-type" evidence="5">
    <location>
        <begin position="14"/>
        <end position="65"/>
    </location>
</feature>
<dbReference type="OrthoDB" id="8928056at2"/>
<dbReference type="InterPro" id="IPR036390">
    <property type="entry name" value="WH_DNA-bd_sf"/>
</dbReference>
<dbReference type="Gene3D" id="1.10.10.10">
    <property type="entry name" value="Winged helix-like DNA-binding domain superfamily/Winged helix DNA-binding domain"/>
    <property type="match status" value="1"/>
</dbReference>
<evidence type="ECO:0000313" key="6">
    <source>
        <dbReference type="EMBL" id="TSH93621.1"/>
    </source>
</evidence>
<keyword evidence="2" id="KW-0805">Transcription regulation</keyword>
<dbReference type="GO" id="GO:0043565">
    <property type="term" value="F:sequence-specific DNA binding"/>
    <property type="evidence" value="ECO:0007669"/>
    <property type="project" value="TreeGrafter"/>
</dbReference>
<evidence type="ECO:0000256" key="4">
    <source>
        <dbReference type="ARBA" id="ARBA00023163"/>
    </source>
</evidence>
<proteinExistence type="inferred from homology"/>
<protein>
    <submittedName>
        <fullName evidence="6">LysR family transcriptional regulator</fullName>
    </submittedName>
</protein>
<dbReference type="SUPFAM" id="SSF46785">
    <property type="entry name" value="Winged helix' DNA-binding domain"/>
    <property type="match status" value="1"/>
</dbReference>
<organism evidence="6 7">
    <name type="scientific">Verticiella sediminum</name>
    <dbReference type="NCBI Taxonomy" id="1247510"/>
    <lineage>
        <taxon>Bacteria</taxon>
        <taxon>Pseudomonadati</taxon>
        <taxon>Pseudomonadota</taxon>
        <taxon>Betaproteobacteria</taxon>
        <taxon>Burkholderiales</taxon>
        <taxon>Alcaligenaceae</taxon>
        <taxon>Verticiella</taxon>
    </lineage>
</organism>
<dbReference type="PANTHER" id="PTHR30537">
    <property type="entry name" value="HTH-TYPE TRANSCRIPTIONAL REGULATOR"/>
    <property type="match status" value="1"/>
</dbReference>
<accession>A0A556AL63</accession>
<evidence type="ECO:0000256" key="2">
    <source>
        <dbReference type="ARBA" id="ARBA00023015"/>
    </source>
</evidence>
<dbReference type="InterPro" id="IPR036388">
    <property type="entry name" value="WH-like_DNA-bd_sf"/>
</dbReference>
<dbReference type="InterPro" id="IPR058163">
    <property type="entry name" value="LysR-type_TF_proteobact-type"/>
</dbReference>
<dbReference type="AlphaFoldDB" id="A0A556AL63"/>
<evidence type="ECO:0000259" key="5">
    <source>
        <dbReference type="PROSITE" id="PS50931"/>
    </source>
</evidence>
<dbReference type="GO" id="GO:0006351">
    <property type="term" value="P:DNA-templated transcription"/>
    <property type="evidence" value="ECO:0007669"/>
    <property type="project" value="TreeGrafter"/>
</dbReference>
<dbReference type="Proteomes" id="UP000318405">
    <property type="component" value="Unassembled WGS sequence"/>
</dbReference>